<dbReference type="InterPro" id="IPR044836">
    <property type="entry name" value="TOL_plant"/>
</dbReference>
<keyword evidence="4" id="KW-0597">Phosphoprotein</keyword>
<evidence type="ECO:0000256" key="2">
    <source>
        <dbReference type="ARBA" id="ARBA00007708"/>
    </source>
</evidence>
<dbReference type="SMART" id="SM00288">
    <property type="entry name" value="VHS"/>
    <property type="match status" value="1"/>
</dbReference>
<dbReference type="PIRSF" id="PIRSF036948">
    <property type="entry name" value="TOM1"/>
    <property type="match status" value="1"/>
</dbReference>
<reference evidence="8" key="1">
    <citation type="submission" date="2015-06" db="UniProtKB">
        <authorList>
            <consortium name="EnsemblPlants"/>
        </authorList>
    </citation>
    <scope>IDENTIFICATION</scope>
</reference>
<dbReference type="InterPro" id="IPR004152">
    <property type="entry name" value="GAT_dom"/>
</dbReference>
<feature type="region of interest" description="Disordered" evidence="7">
    <location>
        <begin position="356"/>
        <end position="434"/>
    </location>
</feature>
<dbReference type="CDD" id="cd03561">
    <property type="entry name" value="VHS"/>
    <property type="match status" value="1"/>
</dbReference>
<keyword evidence="3" id="KW-0813">Transport</keyword>
<dbReference type="Pfam" id="PF03127">
    <property type="entry name" value="GAT"/>
    <property type="match status" value="1"/>
</dbReference>
<dbReference type="PANTHER" id="PTHR46646">
    <property type="entry name" value="TOM1-LIKE PROTEIN 1"/>
    <property type="match status" value="1"/>
</dbReference>
<dbReference type="SUPFAM" id="SSF48464">
    <property type="entry name" value="ENTH/VHS domain"/>
    <property type="match status" value="1"/>
</dbReference>
<dbReference type="PANTHER" id="PTHR46646:SF4">
    <property type="entry name" value="VHS DOMAIN-CONTAINING PROTEIN"/>
    <property type="match status" value="1"/>
</dbReference>
<evidence type="ECO:0000256" key="6">
    <source>
        <dbReference type="ARBA" id="ARBA00023136"/>
    </source>
</evidence>
<dbReference type="AlphaFoldDB" id="R7WA43"/>
<dbReference type="InterPro" id="IPR038425">
    <property type="entry name" value="GAT_sf"/>
</dbReference>
<evidence type="ECO:0000256" key="5">
    <source>
        <dbReference type="ARBA" id="ARBA00022927"/>
    </source>
</evidence>
<evidence type="ECO:0000256" key="4">
    <source>
        <dbReference type="ARBA" id="ARBA00022553"/>
    </source>
</evidence>
<organism evidence="8">
    <name type="scientific">Aegilops tauschii</name>
    <name type="common">Tausch's goatgrass</name>
    <name type="synonym">Aegilops squarrosa</name>
    <dbReference type="NCBI Taxonomy" id="37682"/>
    <lineage>
        <taxon>Eukaryota</taxon>
        <taxon>Viridiplantae</taxon>
        <taxon>Streptophyta</taxon>
        <taxon>Embryophyta</taxon>
        <taxon>Tracheophyta</taxon>
        <taxon>Spermatophyta</taxon>
        <taxon>Magnoliopsida</taxon>
        <taxon>Liliopsida</taxon>
        <taxon>Poales</taxon>
        <taxon>Poaceae</taxon>
        <taxon>BOP clade</taxon>
        <taxon>Pooideae</taxon>
        <taxon>Triticodae</taxon>
        <taxon>Triticeae</taxon>
        <taxon>Triticinae</taxon>
        <taxon>Aegilops</taxon>
    </lineage>
</organism>
<protein>
    <submittedName>
        <fullName evidence="8">TOM1-like protein 2</fullName>
    </submittedName>
</protein>
<dbReference type="GO" id="GO:0005737">
    <property type="term" value="C:cytoplasm"/>
    <property type="evidence" value="ECO:0007669"/>
    <property type="project" value="UniProtKB-ARBA"/>
</dbReference>
<dbReference type="PROSITE" id="PS50179">
    <property type="entry name" value="VHS"/>
    <property type="match status" value="1"/>
</dbReference>
<dbReference type="FunFam" id="1.25.40.90:FF:000038">
    <property type="entry name" value="TOM1-like protein 2"/>
    <property type="match status" value="1"/>
</dbReference>
<dbReference type="GO" id="GO:0043328">
    <property type="term" value="P:protein transport to vacuole involved in ubiquitin-dependent protein catabolic process via the multivesicular body sorting pathway"/>
    <property type="evidence" value="ECO:0007669"/>
    <property type="project" value="InterPro"/>
</dbReference>
<keyword evidence="5" id="KW-0653">Protein transport</keyword>
<evidence type="ECO:0000256" key="1">
    <source>
        <dbReference type="ARBA" id="ARBA00004170"/>
    </source>
</evidence>
<comment type="similarity">
    <text evidence="2">Belongs to the TOM1 family.</text>
</comment>
<dbReference type="InterPro" id="IPR002014">
    <property type="entry name" value="VHS_dom"/>
</dbReference>
<evidence type="ECO:0000313" key="8">
    <source>
        <dbReference type="EnsemblPlants" id="EMT15900"/>
    </source>
</evidence>
<accession>R7WA43</accession>
<dbReference type="GO" id="GO:0043130">
    <property type="term" value="F:ubiquitin binding"/>
    <property type="evidence" value="ECO:0007669"/>
    <property type="project" value="InterPro"/>
</dbReference>
<dbReference type="PROSITE" id="PS50909">
    <property type="entry name" value="GAT"/>
    <property type="match status" value="1"/>
</dbReference>
<dbReference type="Gene3D" id="1.25.40.90">
    <property type="match status" value="1"/>
</dbReference>
<evidence type="ECO:0000256" key="3">
    <source>
        <dbReference type="ARBA" id="ARBA00022448"/>
    </source>
</evidence>
<feature type="compositionally biased region" description="Basic and acidic residues" evidence="7">
    <location>
        <begin position="421"/>
        <end position="434"/>
    </location>
</feature>
<sequence>MSDNLMDKVNALGERLKISGAEVSRKMSTGVTSMSFKMKEFFQGQNMADKIVDEATLETMDGPDWATNLEICDMANTERVNSVELIRAIKRRIMLKSPRVQYLALVLLETIVKNCEKAFSEIAAERVLDEMVKLIDDPQTIVNNRNKALMLIEAWGESGEELRYLPVYEETYKSLRSRGIRFPGRDDESLAPIFTPPRSVPAAEPYSDAAQDGYQEIPDESFAPVRAAPSVQVDEAFEVARNSVELLSTVLSSSPQKEALEHFLHFNLNSKYCNNGPGQSTCYPLLPHHSLGAEQYLKDDLTTTLVQQCQQCQYTIQRIVETAGDNEAQLFEALSIHDELQKVLSKYEDLKEPIVAEPEPEPAMIPVTVEPEESPRAVGKDTPARKSAGSGGRSTGGDDLLQDLDDMIFGKKAGTSSQQERTPRKEKKDDFIGL</sequence>
<keyword evidence="6" id="KW-0472">Membrane</keyword>
<name>R7WA43_AEGTA</name>
<feature type="compositionally biased region" description="Basic and acidic residues" evidence="7">
    <location>
        <begin position="373"/>
        <end position="384"/>
    </location>
</feature>
<feature type="compositionally biased region" description="Low complexity" evidence="7">
    <location>
        <begin position="356"/>
        <end position="367"/>
    </location>
</feature>
<dbReference type="GO" id="GO:0035091">
    <property type="term" value="F:phosphatidylinositol binding"/>
    <property type="evidence" value="ECO:0007669"/>
    <property type="project" value="InterPro"/>
</dbReference>
<dbReference type="InterPro" id="IPR014645">
    <property type="entry name" value="TOM1"/>
</dbReference>
<dbReference type="Gene3D" id="1.20.58.160">
    <property type="match status" value="1"/>
</dbReference>
<dbReference type="EnsemblPlants" id="EMT15900">
    <property type="protein sequence ID" value="EMT15900"/>
    <property type="gene ID" value="F775_05955"/>
</dbReference>
<dbReference type="Pfam" id="PF00790">
    <property type="entry name" value="VHS"/>
    <property type="match status" value="1"/>
</dbReference>
<dbReference type="SUPFAM" id="SSF89009">
    <property type="entry name" value="GAT-like domain"/>
    <property type="match status" value="2"/>
</dbReference>
<comment type="subcellular location">
    <subcellularLocation>
        <location evidence="1">Membrane</location>
        <topology evidence="1">Peripheral membrane protein</topology>
    </subcellularLocation>
</comment>
<evidence type="ECO:0000256" key="7">
    <source>
        <dbReference type="SAM" id="MobiDB-lite"/>
    </source>
</evidence>
<proteinExistence type="inferred from homology"/>
<dbReference type="GO" id="GO:0016020">
    <property type="term" value="C:membrane"/>
    <property type="evidence" value="ECO:0007669"/>
    <property type="project" value="UniProtKB-SubCell"/>
</dbReference>
<dbReference type="InterPro" id="IPR008942">
    <property type="entry name" value="ENTH_VHS"/>
</dbReference>